<dbReference type="InterPro" id="IPR036388">
    <property type="entry name" value="WH-like_DNA-bd_sf"/>
</dbReference>
<dbReference type="SUPFAM" id="SSF46785">
    <property type="entry name" value="Winged helix' DNA-binding domain"/>
    <property type="match status" value="1"/>
</dbReference>
<dbReference type="SMART" id="SM00028">
    <property type="entry name" value="TPR"/>
    <property type="match status" value="5"/>
</dbReference>
<protein>
    <submittedName>
        <fullName evidence="1">Tetratricopeptide repeat protein</fullName>
    </submittedName>
</protein>
<dbReference type="InterPro" id="IPR036390">
    <property type="entry name" value="WH_DNA-bd_sf"/>
</dbReference>
<dbReference type="Gene3D" id="1.10.10.10">
    <property type="entry name" value="Winged helix-like DNA-binding domain superfamily/Winged helix DNA-binding domain"/>
    <property type="match status" value="1"/>
</dbReference>
<dbReference type="SUPFAM" id="SSF48452">
    <property type="entry name" value="TPR-like"/>
    <property type="match status" value="2"/>
</dbReference>
<dbReference type="Gene3D" id="3.40.50.300">
    <property type="entry name" value="P-loop containing nucleotide triphosphate hydrolases"/>
    <property type="match status" value="1"/>
</dbReference>
<name>A0ABU3YDH0_9SPHN</name>
<keyword evidence="2" id="KW-1185">Reference proteome</keyword>
<comment type="caution">
    <text evidence="1">The sequence shown here is derived from an EMBL/GenBank/DDBJ whole genome shotgun (WGS) entry which is preliminary data.</text>
</comment>
<reference evidence="1 2" key="1">
    <citation type="submission" date="2023-10" db="EMBL/GenBank/DDBJ databases">
        <title>Sphingomonas sp. HF-S4 16S ribosomal RNA gene Genome sequencing and assembly.</title>
        <authorList>
            <person name="Lee H."/>
        </authorList>
    </citation>
    <scope>NUCLEOTIDE SEQUENCE [LARGE SCALE GENOMIC DNA]</scope>
    <source>
        <strain evidence="1 2">HF-S4</strain>
    </source>
</reference>
<dbReference type="PANTHER" id="PTHR10098:SF108">
    <property type="entry name" value="TETRATRICOPEPTIDE REPEAT PROTEIN 28"/>
    <property type="match status" value="1"/>
</dbReference>
<dbReference type="InterPro" id="IPR019734">
    <property type="entry name" value="TPR_rpt"/>
</dbReference>
<accession>A0ABU3YDH0</accession>
<dbReference type="InterPro" id="IPR011990">
    <property type="entry name" value="TPR-like_helical_dom_sf"/>
</dbReference>
<proteinExistence type="predicted"/>
<dbReference type="Gene3D" id="1.25.40.10">
    <property type="entry name" value="Tetratricopeptide repeat domain"/>
    <property type="match status" value="1"/>
</dbReference>
<dbReference type="SUPFAM" id="SSF52540">
    <property type="entry name" value="P-loop containing nucleoside triphosphate hydrolases"/>
    <property type="match status" value="1"/>
</dbReference>
<gene>
    <name evidence="1" type="ORF">RZN05_19710</name>
</gene>
<evidence type="ECO:0000313" key="2">
    <source>
        <dbReference type="Proteomes" id="UP001273531"/>
    </source>
</evidence>
<dbReference type="InterPro" id="IPR027417">
    <property type="entry name" value="P-loop_NTPase"/>
</dbReference>
<organism evidence="1 2">
    <name type="scientific">Sphingomonas agrestis</name>
    <dbReference type="NCBI Taxonomy" id="3080540"/>
    <lineage>
        <taxon>Bacteria</taxon>
        <taxon>Pseudomonadati</taxon>
        <taxon>Pseudomonadota</taxon>
        <taxon>Alphaproteobacteria</taxon>
        <taxon>Sphingomonadales</taxon>
        <taxon>Sphingomonadaceae</taxon>
        <taxon>Sphingomonas</taxon>
    </lineage>
</organism>
<sequence>MDISRFNPHAMSDAQVRLLSTGRDLLIEAVIETLINGEGTRQHALISAPRGFGKSFFARAIELGVRDKELPARVFVLPEEQRNVSTPSSFLREIARALLGKPASSVTGLFLDDPPEAWGEALVELEAAIDTVPTGAIAIVVVENFDELIANVFHDPVDQSRLRALLAESQRLALLATSVSDKVDQDYEQRLFHAFAKFALDPWTEADHILYFERRAALEGKTDLDLDLAKVRALASFTGGAPRMAVALANLLLESDPLTAAELLDKLVDDLTPYYQALIDQMPMRTKTLFDALIRQGEPCSQSDLAVRVGTTQNRIAQHFAWLRERQIVLGKRRTGGRDSLYKVADRLFVQYYRKRHLLHDSYTPLAGMAELLDGFFSAEENRRQAIRLLEQGRSEEAAEFCRAFLATDTSDLGLWARESRNQDALAGLTAGMNHDHEAALVHLGRALIPAQAAGDLRGAALLQGQIGVAASRLRHYARAIDAHRAALAFWENEGATAHIAWVMNQLAQDYRRAMQFDDALHYAQQAIAVLGDNGPSDRIASLWGEVGECARRLGQPEEAVAAYTTAAAIWKGLGEVPAQAWVLGGLGLAHCLAGRFRDAIDKHRQAIGLFDTLPGKALNIALNHGWIAASARQLEDYDLALAEDRAALALWQELGDTRQQVRAYHALALDYAAKRDLAAATESAKTAFELARHADLQGQVVWIAGHFAALQVRAGDAEGLWMPIDEHPVPDLRRLAEAVLTQAGATLAGEAKELGRAAAYALGMRIIEGLTARANRRYLSDGATYLLSGLLEQGAAPGLLRDLTDACVRLPDGLSGVRQQAFELAAEVIEAEGDEALIEQADPDIGDAVRVILAVIAERRRRRNQ</sequence>
<dbReference type="Proteomes" id="UP001273531">
    <property type="component" value="Unassembled WGS sequence"/>
</dbReference>
<dbReference type="PANTHER" id="PTHR10098">
    <property type="entry name" value="RAPSYN-RELATED"/>
    <property type="match status" value="1"/>
</dbReference>
<dbReference type="RefSeq" id="WP_317228386.1">
    <property type="nucleotide sequence ID" value="NZ_JAWJEJ010000002.1"/>
</dbReference>
<dbReference type="EMBL" id="JAWJEJ010000002">
    <property type="protein sequence ID" value="MDV3459233.1"/>
    <property type="molecule type" value="Genomic_DNA"/>
</dbReference>
<evidence type="ECO:0000313" key="1">
    <source>
        <dbReference type="EMBL" id="MDV3459233.1"/>
    </source>
</evidence>
<dbReference type="Pfam" id="PF13424">
    <property type="entry name" value="TPR_12"/>
    <property type="match status" value="1"/>
</dbReference>